<sequence length="243" mass="27224">MAIMHGILKFRIKKIRSKTNKINHNRSYLCFNELEFGVQLGHVRVISHQIVVLIKLGNISLNLLSEIFGRIHITLVLDHAQSLLKLGIIHLANIRLAVLLTHRLVTLLKKLSNVALSQDSRGKASALNGHLTQQSFLIGLLQYVLLDRFLTDQSVYVDVAGLTDPVTPVLSLCVHCRIPVRVIEHDCVSARQINAHAARSRAQYETKYPAVRIEAFHEHLTLFDGRGAVQPQVLVAVIVQKVL</sequence>
<dbReference type="OrthoDB" id="10637242at2759"/>
<evidence type="ECO:0000313" key="1">
    <source>
        <dbReference type="EMBL" id="RNA24825.1"/>
    </source>
</evidence>
<comment type="caution">
    <text evidence="1">The sequence shown here is derived from an EMBL/GenBank/DDBJ whole genome shotgun (WGS) entry which is preliminary data.</text>
</comment>
<reference evidence="1 2" key="1">
    <citation type="journal article" date="2018" name="Sci. Rep.">
        <title>Genomic signatures of local adaptation to the degree of environmental predictability in rotifers.</title>
        <authorList>
            <person name="Franch-Gras L."/>
            <person name="Hahn C."/>
            <person name="Garcia-Roger E.M."/>
            <person name="Carmona M.J."/>
            <person name="Serra M."/>
            <person name="Gomez A."/>
        </authorList>
    </citation>
    <scope>NUCLEOTIDE SEQUENCE [LARGE SCALE GENOMIC DNA]</scope>
    <source>
        <strain evidence="1">HYR1</strain>
    </source>
</reference>
<keyword evidence="2" id="KW-1185">Reference proteome</keyword>
<proteinExistence type="predicted"/>
<protein>
    <submittedName>
        <fullName evidence="1">Uncharacterized protein</fullName>
    </submittedName>
</protein>
<accession>A0A3M7RNC4</accession>
<dbReference type="AlphaFoldDB" id="A0A3M7RNC4"/>
<gene>
    <name evidence="1" type="ORF">BpHYR1_027376</name>
</gene>
<name>A0A3M7RNC4_BRAPC</name>
<organism evidence="1 2">
    <name type="scientific">Brachionus plicatilis</name>
    <name type="common">Marine rotifer</name>
    <name type="synonym">Brachionus muelleri</name>
    <dbReference type="NCBI Taxonomy" id="10195"/>
    <lineage>
        <taxon>Eukaryota</taxon>
        <taxon>Metazoa</taxon>
        <taxon>Spiralia</taxon>
        <taxon>Gnathifera</taxon>
        <taxon>Rotifera</taxon>
        <taxon>Eurotatoria</taxon>
        <taxon>Monogononta</taxon>
        <taxon>Pseudotrocha</taxon>
        <taxon>Ploima</taxon>
        <taxon>Brachionidae</taxon>
        <taxon>Brachionus</taxon>
    </lineage>
</organism>
<dbReference type="Proteomes" id="UP000276133">
    <property type="component" value="Unassembled WGS sequence"/>
</dbReference>
<evidence type="ECO:0000313" key="2">
    <source>
        <dbReference type="Proteomes" id="UP000276133"/>
    </source>
</evidence>
<dbReference type="EMBL" id="REGN01003043">
    <property type="protein sequence ID" value="RNA24825.1"/>
    <property type="molecule type" value="Genomic_DNA"/>
</dbReference>